<dbReference type="Pfam" id="PF00340">
    <property type="entry name" value="IL1"/>
    <property type="match status" value="1"/>
</dbReference>
<dbReference type="KEGG" id="ppad:109264531"/>
<dbReference type="GO" id="GO:0019221">
    <property type="term" value="P:cytokine-mediated signaling pathway"/>
    <property type="evidence" value="ECO:0007669"/>
    <property type="project" value="TreeGrafter"/>
</dbReference>
<accession>A0A9V1FD68</accession>
<dbReference type="GO" id="GO:0005615">
    <property type="term" value="C:extracellular space"/>
    <property type="evidence" value="ECO:0007669"/>
    <property type="project" value="InterPro"/>
</dbReference>
<evidence type="ECO:0000256" key="5">
    <source>
        <dbReference type="RuleBase" id="RU003753"/>
    </source>
</evidence>
<dbReference type="SMART" id="SM00125">
    <property type="entry name" value="IL1"/>
    <property type="match status" value="1"/>
</dbReference>
<dbReference type="PANTHER" id="PTHR10078:SF27">
    <property type="entry name" value="INTERLEUKIN-36 GAMMA"/>
    <property type="match status" value="1"/>
</dbReference>
<dbReference type="Gene3D" id="2.80.10.50">
    <property type="match status" value="1"/>
</dbReference>
<evidence type="ECO:0000256" key="4">
    <source>
        <dbReference type="ARBA" id="ARBA00034096"/>
    </source>
</evidence>
<keyword evidence="3 5" id="KW-0964">Secreted</keyword>
<dbReference type="FunFam" id="2.80.10.50:FF:000013">
    <property type="entry name" value="Interleukin-1"/>
    <property type="match status" value="1"/>
</dbReference>
<reference evidence="7" key="1">
    <citation type="submission" date="2025-08" db="UniProtKB">
        <authorList>
            <consortium name="RefSeq"/>
        </authorList>
    </citation>
    <scope>IDENTIFICATION</scope>
    <source>
        <tissue evidence="7">Whole blood</tissue>
    </source>
</reference>
<dbReference type="GO" id="GO:0071222">
    <property type="term" value="P:cellular response to lipopolysaccharide"/>
    <property type="evidence" value="ECO:0007669"/>
    <property type="project" value="TreeGrafter"/>
</dbReference>
<dbReference type="GO" id="GO:0005149">
    <property type="term" value="F:interleukin-1 receptor binding"/>
    <property type="evidence" value="ECO:0007669"/>
    <property type="project" value="UniProtKB-UniRule"/>
</dbReference>
<dbReference type="GeneID" id="109264531"/>
<dbReference type="InterPro" id="IPR000975">
    <property type="entry name" value="IL-1_fam"/>
</dbReference>
<keyword evidence="6" id="KW-1185">Reference proteome</keyword>
<evidence type="ECO:0000313" key="7">
    <source>
        <dbReference type="RefSeq" id="XP_019300385.2"/>
    </source>
</evidence>
<dbReference type="PRINTS" id="PR00264">
    <property type="entry name" value="INTERLEUKIN1"/>
</dbReference>
<dbReference type="GO" id="GO:0005125">
    <property type="term" value="F:cytokine activity"/>
    <property type="evidence" value="ECO:0007669"/>
    <property type="project" value="UniProtKB-UniRule"/>
</dbReference>
<dbReference type="RefSeq" id="XP_019300385.2">
    <property type="nucleotide sequence ID" value="XM_019444840.2"/>
</dbReference>
<evidence type="ECO:0000313" key="6">
    <source>
        <dbReference type="Proteomes" id="UP001165780"/>
    </source>
</evidence>
<gene>
    <name evidence="7" type="primary">IL36G</name>
</gene>
<dbReference type="CTD" id="56300"/>
<name>A0A9V1FD68_PANPR</name>
<evidence type="ECO:0000256" key="2">
    <source>
        <dbReference type="ARBA" id="ARBA00010448"/>
    </source>
</evidence>
<dbReference type="SUPFAM" id="SSF50353">
    <property type="entry name" value="Cytokine"/>
    <property type="match status" value="1"/>
</dbReference>
<dbReference type="GO" id="GO:0010628">
    <property type="term" value="P:positive regulation of gene expression"/>
    <property type="evidence" value="ECO:0007669"/>
    <property type="project" value="TreeGrafter"/>
</dbReference>
<dbReference type="Proteomes" id="UP001165780">
    <property type="component" value="Unplaced"/>
</dbReference>
<evidence type="ECO:0000256" key="1">
    <source>
        <dbReference type="ARBA" id="ARBA00004613"/>
    </source>
</evidence>
<evidence type="ECO:0000256" key="3">
    <source>
        <dbReference type="ARBA" id="ARBA00022525"/>
    </source>
</evidence>
<comment type="function">
    <text evidence="4">Anti-inflammatory antagonist of interleukin-1 family of proinflammatory cytokines such as interleukin-1beta/IL1B and interleukin-1alpha/IL1A. Protects from immune dysregulation and uncontrolled systemic inflammation triggered by IL1 for a range of innate stimulatory agents such as pathogens.</text>
</comment>
<dbReference type="InterPro" id="IPR008996">
    <property type="entry name" value="IL1/FGF"/>
</dbReference>
<comment type="similarity">
    <text evidence="2 5">Belongs to the IL-1 family.</text>
</comment>
<organism evidence="6 7">
    <name type="scientific">Panthera pardus</name>
    <name type="common">Leopard</name>
    <name type="synonym">Felis pardus</name>
    <dbReference type="NCBI Taxonomy" id="9691"/>
    <lineage>
        <taxon>Eukaryota</taxon>
        <taxon>Metazoa</taxon>
        <taxon>Chordata</taxon>
        <taxon>Craniata</taxon>
        <taxon>Vertebrata</taxon>
        <taxon>Euteleostomi</taxon>
        <taxon>Mammalia</taxon>
        <taxon>Eutheria</taxon>
        <taxon>Laurasiatheria</taxon>
        <taxon>Carnivora</taxon>
        <taxon>Feliformia</taxon>
        <taxon>Felidae</taxon>
        <taxon>Pantherinae</taxon>
        <taxon>Panthera</taxon>
    </lineage>
</organism>
<dbReference type="CDD" id="cd23300">
    <property type="entry name" value="beta-trefoil_IL36"/>
    <property type="match status" value="1"/>
</dbReference>
<proteinExistence type="inferred from homology"/>
<dbReference type="PANTHER" id="PTHR10078">
    <property type="entry name" value="INTERLEUKIN-1 FAMILY MEMBER"/>
    <property type="match status" value="1"/>
</dbReference>
<sequence length="205" mass="22626">MTVSVTALGSYWSCDSVPCTFDKGPSLPADSWCGDNPIMTCIRGVPFCGEPYTAVNKPQTGEVSDLNQQVWILQDQTIVTVPRTDSVTPVTVTVVPCKYPEYLEQGRGIPIYMGIENPEMCLSCEDIGGQPTLQLKEEEILDLYNEVTPVEPFLFYHSKDGRTSTFESVAFPGWFIASSEIRHPLFLTSDLGGKNNVNFNLSINA</sequence>
<comment type="subcellular location">
    <subcellularLocation>
        <location evidence="1 5">Secreted</location>
    </subcellularLocation>
</comment>
<protein>
    <recommendedName>
        <fullName evidence="5">Interleukin-1</fullName>
    </recommendedName>
</protein>
<dbReference type="AlphaFoldDB" id="A0A9V1FD68"/>
<dbReference type="GO" id="GO:0002437">
    <property type="term" value="P:inflammatory response to antigenic stimulus"/>
    <property type="evidence" value="ECO:0007669"/>
    <property type="project" value="TreeGrafter"/>
</dbReference>